<comment type="caution">
    <text evidence="7">The sequence shown here is derived from an EMBL/GenBank/DDBJ whole genome shotgun (WGS) entry which is preliminary data.</text>
</comment>
<gene>
    <name evidence="7" type="ORF">C4532_12850</name>
</gene>
<evidence type="ECO:0000256" key="5">
    <source>
        <dbReference type="SAM" id="MobiDB-lite"/>
    </source>
</evidence>
<keyword evidence="3" id="KW-0249">Electron transport</keyword>
<dbReference type="Pfam" id="PF06397">
    <property type="entry name" value="Desulfoferrod_N"/>
    <property type="match status" value="1"/>
</dbReference>
<proteinExistence type="predicted"/>
<dbReference type="InterPro" id="IPR004462">
    <property type="entry name" value="Desulfoferrodoxin_N"/>
</dbReference>
<keyword evidence="4" id="KW-0408">Iron</keyword>
<protein>
    <recommendedName>
        <fullName evidence="6">Desulfoferrodoxin N-terminal domain-containing protein</fullName>
    </recommendedName>
</protein>
<evidence type="ECO:0000256" key="3">
    <source>
        <dbReference type="ARBA" id="ARBA00022982"/>
    </source>
</evidence>
<feature type="compositionally biased region" description="Basic and acidic residues" evidence="5">
    <location>
        <begin position="1"/>
        <end position="12"/>
    </location>
</feature>
<feature type="region of interest" description="Disordered" evidence="5">
    <location>
        <begin position="1"/>
        <end position="44"/>
    </location>
</feature>
<evidence type="ECO:0000256" key="4">
    <source>
        <dbReference type="ARBA" id="ARBA00023004"/>
    </source>
</evidence>
<dbReference type="Gene3D" id="2.20.28.100">
    <property type="entry name" value="Desulphoferrodoxin, N-terminal domain"/>
    <property type="match status" value="1"/>
</dbReference>
<dbReference type="Proteomes" id="UP000285961">
    <property type="component" value="Unassembled WGS sequence"/>
</dbReference>
<evidence type="ECO:0000256" key="1">
    <source>
        <dbReference type="ARBA" id="ARBA00022448"/>
    </source>
</evidence>
<keyword evidence="1" id="KW-0813">Transport</keyword>
<dbReference type="InterPro" id="IPR038094">
    <property type="entry name" value="Desulfoferrodoxin_N_sf"/>
</dbReference>
<organism evidence="7 8">
    <name type="scientific">Candidatus Abyssobacteria bacterium SURF_17</name>
    <dbReference type="NCBI Taxonomy" id="2093361"/>
    <lineage>
        <taxon>Bacteria</taxon>
        <taxon>Pseudomonadati</taxon>
        <taxon>Candidatus Hydrogenedentota</taxon>
        <taxon>Candidatus Abyssobacteria</taxon>
    </lineage>
</organism>
<sequence length="98" mass="10687">MRKGKAGDDKGHSVAAEAGRTGAGEMKGAHVKDDIQSEDYTTSEWTQDEWERAWNIKVGTAYTCEKCGNMIMITKGGIGTLEPYCCDQLMKPSHGTQS</sequence>
<feature type="domain" description="Desulfoferrodoxin N-terminal" evidence="6">
    <location>
        <begin position="59"/>
        <end position="91"/>
    </location>
</feature>
<name>A0A419EW44_9BACT</name>
<evidence type="ECO:0000256" key="2">
    <source>
        <dbReference type="ARBA" id="ARBA00022723"/>
    </source>
</evidence>
<dbReference type="SUPFAM" id="SSF57802">
    <property type="entry name" value="Rubredoxin-like"/>
    <property type="match status" value="1"/>
</dbReference>
<dbReference type="EMBL" id="QZKI01000091">
    <property type="protein sequence ID" value="RJP68528.1"/>
    <property type="molecule type" value="Genomic_DNA"/>
</dbReference>
<reference evidence="7 8" key="1">
    <citation type="journal article" date="2017" name="ISME J.">
        <title>Energy and carbon metabolisms in a deep terrestrial subsurface fluid microbial community.</title>
        <authorList>
            <person name="Momper L."/>
            <person name="Jungbluth S.P."/>
            <person name="Lee M.D."/>
            <person name="Amend J.P."/>
        </authorList>
    </citation>
    <scope>NUCLEOTIDE SEQUENCE [LARGE SCALE GENOMIC DNA]</scope>
    <source>
        <strain evidence="7">SURF_17</strain>
    </source>
</reference>
<evidence type="ECO:0000259" key="6">
    <source>
        <dbReference type="Pfam" id="PF06397"/>
    </source>
</evidence>
<dbReference type="AlphaFoldDB" id="A0A419EW44"/>
<evidence type="ECO:0000313" key="8">
    <source>
        <dbReference type="Proteomes" id="UP000285961"/>
    </source>
</evidence>
<keyword evidence="2" id="KW-0479">Metal-binding</keyword>
<dbReference type="GO" id="GO:0005506">
    <property type="term" value="F:iron ion binding"/>
    <property type="evidence" value="ECO:0007669"/>
    <property type="project" value="InterPro"/>
</dbReference>
<accession>A0A419EW44</accession>
<evidence type="ECO:0000313" key="7">
    <source>
        <dbReference type="EMBL" id="RJP68528.1"/>
    </source>
</evidence>